<dbReference type="InterPro" id="IPR015860">
    <property type="entry name" value="ABC_transpr_TagH-like"/>
</dbReference>
<comment type="similarity">
    <text evidence="1">Belongs to the ABC transporter superfamily.</text>
</comment>
<sequence length="216" mass="24030">MITCVNLTKKYKTRSGFNVCIDDVSFSVQKGERLGILGKNGSGKSTLIRLIAGVDAPTSGHVKREMSVSWPLAFDGGFQGSLSGIDNIKFVSRIYGMDFKTCRDFVSDFSELGKSLWEPVKHYSSGMRSRLAFALTLSVDFDCVLIDEVISVGDSRFQQKCHDELFVKRPERSIILVSHHHDVVERYCTHAAVLKAGKLTICSDISSAYEEYENNA</sequence>
<keyword evidence="8" id="KW-1185">Reference proteome</keyword>
<dbReference type="InterPro" id="IPR027417">
    <property type="entry name" value="P-loop_NTPase"/>
</dbReference>
<feature type="domain" description="ABC transporter" evidence="6">
    <location>
        <begin position="2"/>
        <end position="216"/>
    </location>
</feature>
<dbReference type="InterPro" id="IPR050683">
    <property type="entry name" value="Bact_Polysacc_Export_ATP-bd"/>
</dbReference>
<evidence type="ECO:0000256" key="1">
    <source>
        <dbReference type="ARBA" id="ARBA00005417"/>
    </source>
</evidence>
<dbReference type="RefSeq" id="WP_169145500.1">
    <property type="nucleotide sequence ID" value="NZ_JABBGA010000006.1"/>
</dbReference>
<name>A0A848G191_9RHOO</name>
<proteinExistence type="inferred from homology"/>
<evidence type="ECO:0000256" key="4">
    <source>
        <dbReference type="ARBA" id="ARBA00022741"/>
    </source>
</evidence>
<evidence type="ECO:0000256" key="3">
    <source>
        <dbReference type="ARBA" id="ARBA00022475"/>
    </source>
</evidence>
<dbReference type="CDD" id="cd03220">
    <property type="entry name" value="ABC_KpsT_Wzt"/>
    <property type="match status" value="1"/>
</dbReference>
<gene>
    <name evidence="7" type="ORF">HHL15_09355</name>
</gene>
<keyword evidence="4" id="KW-0547">Nucleotide-binding</keyword>
<dbReference type="PANTHER" id="PTHR46743">
    <property type="entry name" value="TEICHOIC ACIDS EXPORT ATP-BINDING PROTEIN TAGH"/>
    <property type="match status" value="1"/>
</dbReference>
<dbReference type="GO" id="GO:0140359">
    <property type="term" value="F:ABC-type transporter activity"/>
    <property type="evidence" value="ECO:0007669"/>
    <property type="project" value="InterPro"/>
</dbReference>
<dbReference type="Proteomes" id="UP000580043">
    <property type="component" value="Unassembled WGS sequence"/>
</dbReference>
<dbReference type="SMART" id="SM00382">
    <property type="entry name" value="AAA"/>
    <property type="match status" value="1"/>
</dbReference>
<dbReference type="PROSITE" id="PS50893">
    <property type="entry name" value="ABC_TRANSPORTER_2"/>
    <property type="match status" value="1"/>
</dbReference>
<dbReference type="GO" id="GO:0005524">
    <property type="term" value="F:ATP binding"/>
    <property type="evidence" value="ECO:0007669"/>
    <property type="project" value="UniProtKB-KW"/>
</dbReference>
<dbReference type="PANTHER" id="PTHR46743:SF2">
    <property type="entry name" value="TEICHOIC ACIDS EXPORT ATP-BINDING PROTEIN TAGH"/>
    <property type="match status" value="1"/>
</dbReference>
<dbReference type="Pfam" id="PF00005">
    <property type="entry name" value="ABC_tran"/>
    <property type="match status" value="1"/>
</dbReference>
<evidence type="ECO:0000256" key="2">
    <source>
        <dbReference type="ARBA" id="ARBA00022448"/>
    </source>
</evidence>
<evidence type="ECO:0000259" key="6">
    <source>
        <dbReference type="PROSITE" id="PS50893"/>
    </source>
</evidence>
<dbReference type="EMBL" id="JABBGA010000006">
    <property type="protein sequence ID" value="NML25947.1"/>
    <property type="molecule type" value="Genomic_DNA"/>
</dbReference>
<keyword evidence="3" id="KW-0472">Membrane</keyword>
<organism evidence="7 8">
    <name type="scientific">Zoogloea dura</name>
    <dbReference type="NCBI Taxonomy" id="2728840"/>
    <lineage>
        <taxon>Bacteria</taxon>
        <taxon>Pseudomonadati</taxon>
        <taxon>Pseudomonadota</taxon>
        <taxon>Betaproteobacteria</taxon>
        <taxon>Rhodocyclales</taxon>
        <taxon>Zoogloeaceae</taxon>
        <taxon>Zoogloea</taxon>
    </lineage>
</organism>
<dbReference type="InterPro" id="IPR003439">
    <property type="entry name" value="ABC_transporter-like_ATP-bd"/>
</dbReference>
<reference evidence="7 8" key="1">
    <citation type="submission" date="2020-04" db="EMBL/GenBank/DDBJ databases">
        <title>Zoogloea sp. G-4-1-14 isolated from soil.</title>
        <authorList>
            <person name="Dahal R.H."/>
        </authorList>
    </citation>
    <scope>NUCLEOTIDE SEQUENCE [LARGE SCALE GENOMIC DNA]</scope>
    <source>
        <strain evidence="7 8">G-4-1-14</strain>
    </source>
</reference>
<dbReference type="InterPro" id="IPR003593">
    <property type="entry name" value="AAA+_ATPase"/>
</dbReference>
<dbReference type="InterPro" id="IPR017871">
    <property type="entry name" value="ABC_transporter-like_CS"/>
</dbReference>
<dbReference type="Gene3D" id="3.40.50.300">
    <property type="entry name" value="P-loop containing nucleotide triphosphate hydrolases"/>
    <property type="match status" value="1"/>
</dbReference>
<comment type="caution">
    <text evidence="7">The sequence shown here is derived from an EMBL/GenBank/DDBJ whole genome shotgun (WGS) entry which is preliminary data.</text>
</comment>
<dbReference type="AlphaFoldDB" id="A0A848G191"/>
<keyword evidence="5 7" id="KW-0067">ATP-binding</keyword>
<accession>A0A848G191</accession>
<dbReference type="PROSITE" id="PS00211">
    <property type="entry name" value="ABC_TRANSPORTER_1"/>
    <property type="match status" value="1"/>
</dbReference>
<keyword evidence="3" id="KW-1003">Cell membrane</keyword>
<protein>
    <submittedName>
        <fullName evidence="7">ABC transporter ATP-binding protein</fullName>
    </submittedName>
</protein>
<evidence type="ECO:0000313" key="7">
    <source>
        <dbReference type="EMBL" id="NML25947.1"/>
    </source>
</evidence>
<dbReference type="SUPFAM" id="SSF52540">
    <property type="entry name" value="P-loop containing nucleoside triphosphate hydrolases"/>
    <property type="match status" value="1"/>
</dbReference>
<keyword evidence="2" id="KW-0813">Transport</keyword>
<evidence type="ECO:0000313" key="8">
    <source>
        <dbReference type="Proteomes" id="UP000580043"/>
    </source>
</evidence>
<dbReference type="GO" id="GO:0016020">
    <property type="term" value="C:membrane"/>
    <property type="evidence" value="ECO:0007669"/>
    <property type="project" value="InterPro"/>
</dbReference>
<dbReference type="GO" id="GO:0016887">
    <property type="term" value="F:ATP hydrolysis activity"/>
    <property type="evidence" value="ECO:0007669"/>
    <property type="project" value="InterPro"/>
</dbReference>
<evidence type="ECO:0000256" key="5">
    <source>
        <dbReference type="ARBA" id="ARBA00022840"/>
    </source>
</evidence>